<accession>A0A2C6KG49</accession>
<protein>
    <submittedName>
        <fullName evidence="1">Uncharacterized protein</fullName>
    </submittedName>
</protein>
<dbReference type="RefSeq" id="XP_067924688.1">
    <property type="nucleotide sequence ID" value="XM_068063331.1"/>
</dbReference>
<gene>
    <name evidence="1" type="ORF">CSUI_003133</name>
</gene>
<dbReference type="AlphaFoldDB" id="A0A2C6KG49"/>
<reference evidence="1 2" key="1">
    <citation type="journal article" date="2017" name="Int. J. Parasitol.">
        <title>The genome of the protozoan parasite Cystoisospora suis and a reverse vaccinology approach to identify vaccine candidates.</title>
        <authorList>
            <person name="Palmieri N."/>
            <person name="Shrestha A."/>
            <person name="Ruttkowski B."/>
            <person name="Beck T."/>
            <person name="Vogl C."/>
            <person name="Tomley F."/>
            <person name="Blake D.P."/>
            <person name="Joachim A."/>
        </authorList>
    </citation>
    <scope>NUCLEOTIDE SEQUENCE [LARGE SCALE GENOMIC DNA]</scope>
    <source>
        <strain evidence="1 2">Wien I</strain>
    </source>
</reference>
<organism evidence="1 2">
    <name type="scientific">Cystoisospora suis</name>
    <dbReference type="NCBI Taxonomy" id="483139"/>
    <lineage>
        <taxon>Eukaryota</taxon>
        <taxon>Sar</taxon>
        <taxon>Alveolata</taxon>
        <taxon>Apicomplexa</taxon>
        <taxon>Conoidasida</taxon>
        <taxon>Coccidia</taxon>
        <taxon>Eucoccidiorida</taxon>
        <taxon>Eimeriorina</taxon>
        <taxon>Sarcocystidae</taxon>
        <taxon>Cystoisospora</taxon>
    </lineage>
</organism>
<evidence type="ECO:0000313" key="2">
    <source>
        <dbReference type="Proteomes" id="UP000221165"/>
    </source>
</evidence>
<comment type="caution">
    <text evidence="1">The sequence shown here is derived from an EMBL/GenBank/DDBJ whole genome shotgun (WGS) entry which is preliminary data.</text>
</comment>
<name>A0A2C6KG49_9APIC</name>
<keyword evidence="2" id="KW-1185">Reference proteome</keyword>
<proteinExistence type="predicted"/>
<dbReference type="EMBL" id="MIGC01001357">
    <property type="protein sequence ID" value="PHJ23011.1"/>
    <property type="molecule type" value="Genomic_DNA"/>
</dbReference>
<dbReference type="Proteomes" id="UP000221165">
    <property type="component" value="Unassembled WGS sequence"/>
</dbReference>
<evidence type="ECO:0000313" key="1">
    <source>
        <dbReference type="EMBL" id="PHJ23011.1"/>
    </source>
</evidence>
<sequence length="97" mass="10864">MRAKVTDPSMCVRVVRICMPIYSTERCAVSSVLEVPPTRGDCSRGGRGARCRETARCRIFVSVGGGFSQGRRDTHATYVLRTYQQPYNLLAYMSVRP</sequence>
<dbReference type="VEuPathDB" id="ToxoDB:CSUI_003133"/>
<dbReference type="GeneID" id="94426542"/>